<dbReference type="AlphaFoldDB" id="A0A1G8JA95"/>
<name>A0A1G8JA95_9ACTN</name>
<evidence type="ECO:0000313" key="2">
    <source>
        <dbReference type="Proteomes" id="UP000199202"/>
    </source>
</evidence>
<evidence type="ECO:0000313" key="1">
    <source>
        <dbReference type="EMBL" id="SDI28002.1"/>
    </source>
</evidence>
<keyword evidence="2" id="KW-1185">Reference proteome</keyword>
<organism evidence="1 2">
    <name type="scientific">Nonomuraea jiangxiensis</name>
    <dbReference type="NCBI Taxonomy" id="633440"/>
    <lineage>
        <taxon>Bacteria</taxon>
        <taxon>Bacillati</taxon>
        <taxon>Actinomycetota</taxon>
        <taxon>Actinomycetes</taxon>
        <taxon>Streptosporangiales</taxon>
        <taxon>Streptosporangiaceae</taxon>
        <taxon>Nonomuraea</taxon>
    </lineage>
</organism>
<gene>
    <name evidence="1" type="ORF">SAMN05421869_10527</name>
</gene>
<proteinExistence type="predicted"/>
<sequence length="72" mass="8067">MINKINSLGNWMLDQLLPKASAAAAPPCQGTLRSCVGSCCYYCRQWSPSRCTYYRSCDWATSCEQLCHDCCC</sequence>
<dbReference type="STRING" id="633440.SAMN05421869_10527"/>
<reference evidence="1 2" key="1">
    <citation type="submission" date="2016-10" db="EMBL/GenBank/DDBJ databases">
        <authorList>
            <person name="de Groot N.N."/>
        </authorList>
    </citation>
    <scope>NUCLEOTIDE SEQUENCE [LARGE SCALE GENOMIC DNA]</scope>
    <source>
        <strain evidence="1 2">CGMCC 4.6533</strain>
    </source>
</reference>
<dbReference type="RefSeq" id="WP_143043678.1">
    <property type="nucleotide sequence ID" value="NZ_FNDJ01000005.1"/>
</dbReference>
<protein>
    <submittedName>
        <fullName evidence="1">Uncharacterized protein</fullName>
    </submittedName>
</protein>
<dbReference type="EMBL" id="FNDJ01000005">
    <property type="protein sequence ID" value="SDI28002.1"/>
    <property type="molecule type" value="Genomic_DNA"/>
</dbReference>
<dbReference type="Proteomes" id="UP000199202">
    <property type="component" value="Unassembled WGS sequence"/>
</dbReference>
<accession>A0A1G8JA95</accession>